<keyword evidence="3" id="KW-1003">Cell membrane</keyword>
<name>A0A285QGU5_9SPHN</name>
<organism evidence="11 12">
    <name type="scientific">Sphingomonas guangdongensis</name>
    <dbReference type="NCBI Taxonomy" id="1141890"/>
    <lineage>
        <taxon>Bacteria</taxon>
        <taxon>Pseudomonadati</taxon>
        <taxon>Pseudomonadota</taxon>
        <taxon>Alphaproteobacteria</taxon>
        <taxon>Sphingomonadales</taxon>
        <taxon>Sphingomonadaceae</taxon>
        <taxon>Sphingomonas</taxon>
    </lineage>
</organism>
<dbReference type="Proteomes" id="UP000219494">
    <property type="component" value="Unassembled WGS sequence"/>
</dbReference>
<evidence type="ECO:0000256" key="7">
    <source>
        <dbReference type="ARBA" id="ARBA00023136"/>
    </source>
</evidence>
<dbReference type="AlphaFoldDB" id="A0A285QGU5"/>
<evidence type="ECO:0000313" key="12">
    <source>
        <dbReference type="Proteomes" id="UP000219494"/>
    </source>
</evidence>
<keyword evidence="4" id="KW-0808">Transferase</keyword>
<comment type="subcellular location">
    <subcellularLocation>
        <location evidence="1">Cell membrane</location>
    </subcellularLocation>
</comment>
<evidence type="ECO:0000259" key="10">
    <source>
        <dbReference type="Pfam" id="PF02397"/>
    </source>
</evidence>
<evidence type="ECO:0000256" key="4">
    <source>
        <dbReference type="ARBA" id="ARBA00022679"/>
    </source>
</evidence>
<proteinExistence type="inferred from homology"/>
<dbReference type="PANTHER" id="PTHR30576">
    <property type="entry name" value="COLANIC BIOSYNTHESIS UDP-GLUCOSE LIPID CARRIER TRANSFERASE"/>
    <property type="match status" value="1"/>
</dbReference>
<evidence type="ECO:0000256" key="8">
    <source>
        <dbReference type="ARBA" id="ARBA00023169"/>
    </source>
</evidence>
<keyword evidence="12" id="KW-1185">Reference proteome</keyword>
<feature type="transmembrane region" description="Helical" evidence="9">
    <location>
        <begin position="44"/>
        <end position="69"/>
    </location>
</feature>
<comment type="similarity">
    <text evidence="2">Belongs to the bacterial sugar transferase family.</text>
</comment>
<keyword evidence="8" id="KW-0270">Exopolysaccharide synthesis</keyword>
<gene>
    <name evidence="11" type="ORF">SAMN06297144_1378</name>
</gene>
<dbReference type="EMBL" id="OBMI01000001">
    <property type="protein sequence ID" value="SOB81066.1"/>
    <property type="molecule type" value="Genomic_DNA"/>
</dbReference>
<dbReference type="GO" id="GO:0016780">
    <property type="term" value="F:phosphotransferase activity, for other substituted phosphate groups"/>
    <property type="evidence" value="ECO:0007669"/>
    <property type="project" value="TreeGrafter"/>
</dbReference>
<accession>A0A285QGU5</accession>
<evidence type="ECO:0000256" key="2">
    <source>
        <dbReference type="ARBA" id="ARBA00006464"/>
    </source>
</evidence>
<evidence type="ECO:0000313" key="11">
    <source>
        <dbReference type="EMBL" id="SOB81066.1"/>
    </source>
</evidence>
<protein>
    <submittedName>
        <fullName evidence="11">Exopolysaccharide production protein ExoY</fullName>
    </submittedName>
</protein>
<evidence type="ECO:0000256" key="6">
    <source>
        <dbReference type="ARBA" id="ARBA00022989"/>
    </source>
</evidence>
<dbReference type="PANTHER" id="PTHR30576:SF4">
    <property type="entry name" value="UNDECAPRENYL-PHOSPHATE GALACTOSE PHOSPHOTRANSFERASE"/>
    <property type="match status" value="1"/>
</dbReference>
<keyword evidence="6 9" id="KW-1133">Transmembrane helix</keyword>
<dbReference type="InterPro" id="IPR003362">
    <property type="entry name" value="Bact_transf"/>
</dbReference>
<evidence type="ECO:0000256" key="9">
    <source>
        <dbReference type="SAM" id="Phobius"/>
    </source>
</evidence>
<evidence type="ECO:0000256" key="3">
    <source>
        <dbReference type="ARBA" id="ARBA00022475"/>
    </source>
</evidence>
<evidence type="ECO:0000256" key="5">
    <source>
        <dbReference type="ARBA" id="ARBA00022692"/>
    </source>
</evidence>
<dbReference type="GO" id="GO:0000271">
    <property type="term" value="P:polysaccharide biosynthetic process"/>
    <property type="evidence" value="ECO:0007669"/>
    <property type="project" value="UniProtKB-KW"/>
</dbReference>
<dbReference type="Pfam" id="PF02397">
    <property type="entry name" value="Bac_transf"/>
    <property type="match status" value="1"/>
</dbReference>
<sequence length="236" mass="26797">MSHTLIESGAQQWSIIGVGTLARRDMKHPERPTSSDLGQRAFDLIAASVIVLALLPFLALIAVTVALTSRGPIVFRQRRIGRDGVPFQCWKFRTMQVDAEERLTDLLSRNATARAEWARDHKLRFDPRITRVGYLLRKTSLDELPQLINVLQGRMSLVGPRPIVLAECERYGRYFQAYCSVRPGITGLWQISGRNDVSYRRRVAFDVVYSRRRSVLLDFKILALTLPSVALQKGAY</sequence>
<feature type="domain" description="Bacterial sugar transferase" evidence="10">
    <location>
        <begin position="40"/>
        <end position="229"/>
    </location>
</feature>
<evidence type="ECO:0000256" key="1">
    <source>
        <dbReference type="ARBA" id="ARBA00004236"/>
    </source>
</evidence>
<dbReference type="GO" id="GO:0005886">
    <property type="term" value="C:plasma membrane"/>
    <property type="evidence" value="ECO:0007669"/>
    <property type="project" value="UniProtKB-SubCell"/>
</dbReference>
<keyword evidence="5 9" id="KW-0812">Transmembrane</keyword>
<keyword evidence="7 9" id="KW-0472">Membrane</keyword>
<reference evidence="11 12" key="1">
    <citation type="submission" date="2017-07" db="EMBL/GenBank/DDBJ databases">
        <authorList>
            <person name="Sun Z.S."/>
            <person name="Albrecht U."/>
            <person name="Echele G."/>
            <person name="Lee C.C."/>
        </authorList>
    </citation>
    <scope>NUCLEOTIDE SEQUENCE [LARGE SCALE GENOMIC DNA]</scope>
    <source>
        <strain evidence="11 12">CGMCC 1.12672</strain>
    </source>
</reference>